<dbReference type="SUPFAM" id="SSF46785">
    <property type="entry name" value="Winged helix' DNA-binding domain"/>
    <property type="match status" value="1"/>
</dbReference>
<keyword evidence="3" id="KW-0949">S-adenosyl-L-methionine</keyword>
<evidence type="ECO:0000256" key="1">
    <source>
        <dbReference type="ARBA" id="ARBA00022603"/>
    </source>
</evidence>
<gene>
    <name evidence="5" type="ORF">BT96DRAFT_916988</name>
</gene>
<dbReference type="PANTHER" id="PTHR43712:SF2">
    <property type="entry name" value="O-METHYLTRANSFERASE CICE"/>
    <property type="match status" value="1"/>
</dbReference>
<dbReference type="InterPro" id="IPR016461">
    <property type="entry name" value="COMT-like"/>
</dbReference>
<dbReference type="GO" id="GO:0032259">
    <property type="term" value="P:methylation"/>
    <property type="evidence" value="ECO:0007669"/>
    <property type="project" value="UniProtKB-KW"/>
</dbReference>
<evidence type="ECO:0000313" key="6">
    <source>
        <dbReference type="Proteomes" id="UP000799118"/>
    </source>
</evidence>
<organism evidence="5 6">
    <name type="scientific">Gymnopus androsaceus JB14</name>
    <dbReference type="NCBI Taxonomy" id="1447944"/>
    <lineage>
        <taxon>Eukaryota</taxon>
        <taxon>Fungi</taxon>
        <taxon>Dikarya</taxon>
        <taxon>Basidiomycota</taxon>
        <taxon>Agaricomycotina</taxon>
        <taxon>Agaricomycetes</taxon>
        <taxon>Agaricomycetidae</taxon>
        <taxon>Agaricales</taxon>
        <taxon>Marasmiineae</taxon>
        <taxon>Omphalotaceae</taxon>
        <taxon>Gymnopus</taxon>
    </lineage>
</organism>
<dbReference type="Pfam" id="PF00891">
    <property type="entry name" value="Methyltransf_2"/>
    <property type="match status" value="1"/>
</dbReference>
<dbReference type="InterPro" id="IPR036388">
    <property type="entry name" value="WH-like_DNA-bd_sf"/>
</dbReference>
<dbReference type="Gene3D" id="3.40.50.150">
    <property type="entry name" value="Vaccinia Virus protein VP39"/>
    <property type="match status" value="1"/>
</dbReference>
<protein>
    <submittedName>
        <fullName evidence="5">S-adenosyl-L-methionine-dependent methyltransferase</fullName>
    </submittedName>
</protein>
<dbReference type="OrthoDB" id="2410195at2759"/>
<evidence type="ECO:0000313" key="5">
    <source>
        <dbReference type="EMBL" id="KAE9404219.1"/>
    </source>
</evidence>
<dbReference type="Gene3D" id="1.10.10.10">
    <property type="entry name" value="Winged helix-like DNA-binding domain superfamily/Winged helix DNA-binding domain"/>
    <property type="match status" value="1"/>
</dbReference>
<dbReference type="PROSITE" id="PS51683">
    <property type="entry name" value="SAM_OMT_II"/>
    <property type="match status" value="1"/>
</dbReference>
<dbReference type="AlphaFoldDB" id="A0A6A4I0E0"/>
<dbReference type="EMBL" id="ML769418">
    <property type="protein sequence ID" value="KAE9404219.1"/>
    <property type="molecule type" value="Genomic_DNA"/>
</dbReference>
<dbReference type="SUPFAM" id="SSF53335">
    <property type="entry name" value="S-adenosyl-L-methionine-dependent methyltransferases"/>
    <property type="match status" value="1"/>
</dbReference>
<evidence type="ECO:0000259" key="4">
    <source>
        <dbReference type="Pfam" id="PF00891"/>
    </source>
</evidence>
<dbReference type="Proteomes" id="UP000799118">
    <property type="component" value="Unassembled WGS sequence"/>
</dbReference>
<accession>A0A6A4I0E0</accession>
<reference evidence="5" key="1">
    <citation type="journal article" date="2019" name="Environ. Microbiol.">
        <title>Fungal ecological strategies reflected in gene transcription - a case study of two litter decomposers.</title>
        <authorList>
            <person name="Barbi F."/>
            <person name="Kohler A."/>
            <person name="Barry K."/>
            <person name="Baskaran P."/>
            <person name="Daum C."/>
            <person name="Fauchery L."/>
            <person name="Ihrmark K."/>
            <person name="Kuo A."/>
            <person name="LaButti K."/>
            <person name="Lipzen A."/>
            <person name="Morin E."/>
            <person name="Grigoriev I.V."/>
            <person name="Henrissat B."/>
            <person name="Lindahl B."/>
            <person name="Martin F."/>
        </authorList>
    </citation>
    <scope>NUCLEOTIDE SEQUENCE</scope>
    <source>
        <strain evidence="5">JB14</strain>
    </source>
</reference>
<proteinExistence type="predicted"/>
<dbReference type="InterPro" id="IPR001077">
    <property type="entry name" value="COMT_C"/>
</dbReference>
<feature type="domain" description="O-methyltransferase C-terminal" evidence="4">
    <location>
        <begin position="225"/>
        <end position="431"/>
    </location>
</feature>
<dbReference type="InterPro" id="IPR029063">
    <property type="entry name" value="SAM-dependent_MTases_sf"/>
</dbReference>
<sequence>MADPLKALVEIISTQTEILQAAYARSGEETPSINAPFQPDNPLEFEDSITQARYLIVAAAKQLIATVQSPVDFLPIKVNGMYDTVAITFLIDVNVPEIMKETGPNGVHVNELSTATGIDASYLARTLRYLAIRHIFKEISPNVFAHNRQSSLMTKAKSFKEIQEDPIARFDNAPMAAFLHMSEELLVASPAFTSFVKDPKQASAPFNVAYKTPKKMWDWLKEPGNEQRSRKFTVAMKSMGEAMYPSEIFTSGIEGDKLKPGNVVVDVGGNIGVVTLALRKAFPKLRYVVQDLEQQIVAGEKFWNDKYPDALKTGQVQLQSHDFFTPQPIKNAAVYFLRMIIHDWPDKEAREILAHLRTAAGADSKLIVFETLATHITEDTKGTGASSAPYPLLPNFGTEFFTALDLELLTMYDGKERTYEEYVQLGMDSGWKLEEVKPGKLATIVYSPI</sequence>
<dbReference type="GO" id="GO:0008171">
    <property type="term" value="F:O-methyltransferase activity"/>
    <property type="evidence" value="ECO:0007669"/>
    <property type="project" value="InterPro"/>
</dbReference>
<keyword evidence="6" id="KW-1185">Reference proteome</keyword>
<keyword evidence="1 5" id="KW-0489">Methyltransferase</keyword>
<name>A0A6A4I0E0_9AGAR</name>
<keyword evidence="2" id="KW-0808">Transferase</keyword>
<dbReference type="PANTHER" id="PTHR43712">
    <property type="entry name" value="PUTATIVE (AFU_ORTHOLOGUE AFUA_4G14580)-RELATED"/>
    <property type="match status" value="1"/>
</dbReference>
<evidence type="ECO:0000256" key="2">
    <source>
        <dbReference type="ARBA" id="ARBA00022679"/>
    </source>
</evidence>
<evidence type="ECO:0000256" key="3">
    <source>
        <dbReference type="ARBA" id="ARBA00022691"/>
    </source>
</evidence>
<dbReference type="InterPro" id="IPR036390">
    <property type="entry name" value="WH_DNA-bd_sf"/>
</dbReference>